<evidence type="ECO:0000313" key="3">
    <source>
        <dbReference type="Proteomes" id="UP001055337"/>
    </source>
</evidence>
<organism evidence="2 3">
    <name type="scientific">Mycolicibacterium crocinum</name>
    <dbReference type="NCBI Taxonomy" id="388459"/>
    <lineage>
        <taxon>Bacteria</taxon>
        <taxon>Bacillati</taxon>
        <taxon>Actinomycetota</taxon>
        <taxon>Actinomycetes</taxon>
        <taxon>Mycobacteriales</taxon>
        <taxon>Mycobacteriaceae</taxon>
        <taxon>Mycolicibacterium</taxon>
    </lineage>
</organism>
<reference evidence="2" key="1">
    <citation type="submission" date="2022-08" db="EMBL/GenBank/DDBJ databases">
        <title>Whole genome sequencing of non-tuberculosis mycobacteria type-strains.</title>
        <authorList>
            <person name="Igarashi Y."/>
            <person name="Osugi A."/>
            <person name="Mitarai S."/>
        </authorList>
    </citation>
    <scope>NUCLEOTIDE SEQUENCE</scope>
    <source>
        <strain evidence="2">JCM 16369</strain>
    </source>
</reference>
<dbReference type="EC" id="3.5.2.9" evidence="1"/>
<evidence type="ECO:0000313" key="2">
    <source>
        <dbReference type="EMBL" id="ULN41102.1"/>
    </source>
</evidence>
<keyword evidence="1" id="KW-0547">Nucleotide-binding</keyword>
<dbReference type="Proteomes" id="UP001055337">
    <property type="component" value="Chromosome"/>
</dbReference>
<dbReference type="NCBIfam" id="NF003816">
    <property type="entry name" value="PRK05406.1-5"/>
    <property type="match status" value="1"/>
</dbReference>
<dbReference type="SUPFAM" id="SSF88713">
    <property type="entry name" value="Glycoside hydrolase/deacetylase"/>
    <property type="match status" value="1"/>
</dbReference>
<dbReference type="Gene3D" id="3.20.20.370">
    <property type="entry name" value="Glycoside hydrolase/deacetylase"/>
    <property type="match status" value="1"/>
</dbReference>
<dbReference type="HAMAP" id="MF_00691">
    <property type="entry name" value="PxpA"/>
    <property type="match status" value="1"/>
</dbReference>
<dbReference type="CDD" id="cd10787">
    <property type="entry name" value="LamB_YcsF_like"/>
    <property type="match status" value="1"/>
</dbReference>
<comment type="function">
    <text evidence="1">Catalyzes the cleavage of 5-oxoproline to form L-glutamate coupled to the hydrolysis of ATP to ADP and inorganic phosphate.</text>
</comment>
<protein>
    <recommendedName>
        <fullName evidence="1">5-oxoprolinase subunit A</fullName>
        <shortName evidence="1">5-OPase subunit A</shortName>
        <ecNumber evidence="1">3.5.2.9</ecNumber>
    </recommendedName>
    <alternativeName>
        <fullName evidence="1">5-oxoprolinase (ATP-hydrolyzing) subunit A</fullName>
    </alternativeName>
</protein>
<dbReference type="Pfam" id="PF03746">
    <property type="entry name" value="LamB_YcsF"/>
    <property type="match status" value="1"/>
</dbReference>
<comment type="subunit">
    <text evidence="1">Forms a complex composed of PxpA, PxpB and PxpC.</text>
</comment>
<dbReference type="NCBIfam" id="NF003814">
    <property type="entry name" value="PRK05406.1-3"/>
    <property type="match status" value="1"/>
</dbReference>
<keyword evidence="3" id="KW-1185">Reference proteome</keyword>
<dbReference type="EMBL" id="CP092362">
    <property type="protein sequence ID" value="ULN41102.1"/>
    <property type="molecule type" value="Genomic_DNA"/>
</dbReference>
<dbReference type="InterPro" id="IPR005501">
    <property type="entry name" value="LamB/YcsF/PxpA-like"/>
</dbReference>
<dbReference type="RefSeq" id="WP_240177777.1">
    <property type="nucleotide sequence ID" value="NZ_CP092362.2"/>
</dbReference>
<name>A0ABY3TQ69_9MYCO</name>
<accession>A0ABY3TQ69</accession>
<dbReference type="PANTHER" id="PTHR30292:SF0">
    <property type="entry name" value="5-OXOPROLINASE SUBUNIT A"/>
    <property type="match status" value="1"/>
</dbReference>
<gene>
    <name evidence="1" type="primary">pxpA</name>
    <name evidence="2" type="ORF">MI149_26415</name>
</gene>
<comment type="similarity">
    <text evidence="1">Belongs to the LamB/PxpA family.</text>
</comment>
<proteinExistence type="inferred from homology"/>
<evidence type="ECO:0000256" key="1">
    <source>
        <dbReference type="HAMAP-Rule" id="MF_00691"/>
    </source>
</evidence>
<dbReference type="InterPro" id="IPR011330">
    <property type="entry name" value="Glyco_hydro/deAcase_b/a-brl"/>
</dbReference>
<dbReference type="PANTHER" id="PTHR30292">
    <property type="entry name" value="UNCHARACTERIZED PROTEIN YBGL-RELATED"/>
    <property type="match status" value="1"/>
</dbReference>
<comment type="catalytic activity">
    <reaction evidence="1">
        <text>5-oxo-L-proline + ATP + 2 H2O = L-glutamate + ADP + phosphate + H(+)</text>
        <dbReference type="Rhea" id="RHEA:10348"/>
        <dbReference type="ChEBI" id="CHEBI:15377"/>
        <dbReference type="ChEBI" id="CHEBI:15378"/>
        <dbReference type="ChEBI" id="CHEBI:29985"/>
        <dbReference type="ChEBI" id="CHEBI:30616"/>
        <dbReference type="ChEBI" id="CHEBI:43474"/>
        <dbReference type="ChEBI" id="CHEBI:58402"/>
        <dbReference type="ChEBI" id="CHEBI:456216"/>
        <dbReference type="EC" id="3.5.2.9"/>
    </reaction>
</comment>
<keyword evidence="1" id="KW-0378">Hydrolase</keyword>
<sequence length="252" mass="26691">MTSVDLNADLGEGFGVWELGDDAAMLDVVTSANVACGFHAGNPVGLSRTSRAAAERGVRIGAQVSYLDLAGFGRRFIDIAPAELTAEVIYQIGALQALARAAGSDVAYVKPHGALYNTIVTHREQARAVAEAVHAVDPGLPVLNLAGSVFFEEAERLGLRTVAEAFADRAYRPDGTLVSRREEGAVLHDPEQIAERVSRMVQYGQVLAVDGSTIDIRVESVCVHGDSPGAVQIANAVRERLLRDGVDLAAFV</sequence>
<keyword evidence="1" id="KW-0067">ATP-binding</keyword>